<comment type="caution">
    <text evidence="3">The sequence shown here is derived from an EMBL/GenBank/DDBJ whole genome shotgun (WGS) entry which is preliminary data.</text>
</comment>
<feature type="region of interest" description="Disordered" evidence="1">
    <location>
        <begin position="25"/>
        <end position="46"/>
    </location>
</feature>
<evidence type="ECO:0000256" key="1">
    <source>
        <dbReference type="SAM" id="MobiDB-lite"/>
    </source>
</evidence>
<feature type="chain" id="PRO_5019865213" description="Secreted protein" evidence="2">
    <location>
        <begin position="24"/>
        <end position="46"/>
    </location>
</feature>
<accession>A0A495EAW7</accession>
<evidence type="ECO:0000313" key="4">
    <source>
        <dbReference type="Proteomes" id="UP000269412"/>
    </source>
</evidence>
<proteinExistence type="predicted"/>
<name>A0A495EAW7_9FLAO</name>
<keyword evidence="4" id="KW-1185">Reference proteome</keyword>
<reference evidence="3 4" key="1">
    <citation type="submission" date="2018-10" db="EMBL/GenBank/DDBJ databases">
        <title>Genomic Encyclopedia of Archaeal and Bacterial Type Strains, Phase II (KMG-II): from individual species to whole genera.</title>
        <authorList>
            <person name="Goeker M."/>
        </authorList>
    </citation>
    <scope>NUCLEOTIDE SEQUENCE [LARGE SCALE GENOMIC DNA]</scope>
    <source>
        <strain evidence="3 4">DSM 25230</strain>
    </source>
</reference>
<feature type="compositionally biased region" description="Basic and acidic residues" evidence="1">
    <location>
        <begin position="37"/>
        <end position="46"/>
    </location>
</feature>
<gene>
    <name evidence="3" type="ORF">CLV91_1741</name>
</gene>
<dbReference type="EMBL" id="RBIQ01000008">
    <property type="protein sequence ID" value="RKR13027.1"/>
    <property type="molecule type" value="Genomic_DNA"/>
</dbReference>
<sequence>MITKKLYLLAACFCLVALNYSCTEESTAETDETYGVARDEIEERDT</sequence>
<evidence type="ECO:0000313" key="3">
    <source>
        <dbReference type="EMBL" id="RKR13027.1"/>
    </source>
</evidence>
<dbReference type="RefSeq" id="WP_170146726.1">
    <property type="nucleotide sequence ID" value="NZ_RBIQ01000008.1"/>
</dbReference>
<protein>
    <recommendedName>
        <fullName evidence="5">Secreted protein</fullName>
    </recommendedName>
</protein>
<keyword evidence="2" id="KW-0732">Signal</keyword>
<dbReference type="Proteomes" id="UP000269412">
    <property type="component" value="Unassembled WGS sequence"/>
</dbReference>
<evidence type="ECO:0008006" key="5">
    <source>
        <dbReference type="Google" id="ProtNLM"/>
    </source>
</evidence>
<dbReference type="AlphaFoldDB" id="A0A495EAW7"/>
<feature type="signal peptide" evidence="2">
    <location>
        <begin position="1"/>
        <end position="23"/>
    </location>
</feature>
<organism evidence="3 4">
    <name type="scientific">Maribacter vaceletii</name>
    <dbReference type="NCBI Taxonomy" id="1206816"/>
    <lineage>
        <taxon>Bacteria</taxon>
        <taxon>Pseudomonadati</taxon>
        <taxon>Bacteroidota</taxon>
        <taxon>Flavobacteriia</taxon>
        <taxon>Flavobacteriales</taxon>
        <taxon>Flavobacteriaceae</taxon>
        <taxon>Maribacter</taxon>
    </lineage>
</organism>
<evidence type="ECO:0000256" key="2">
    <source>
        <dbReference type="SAM" id="SignalP"/>
    </source>
</evidence>